<feature type="transmembrane region" description="Helical" evidence="7">
    <location>
        <begin position="184"/>
        <end position="205"/>
    </location>
</feature>
<keyword evidence="4 6" id="KW-0238">DNA-binding</keyword>
<dbReference type="SUPFAM" id="SSF88946">
    <property type="entry name" value="Sigma2 domain of RNA polymerase sigma factors"/>
    <property type="match status" value="1"/>
</dbReference>
<dbReference type="Gene3D" id="1.10.1740.10">
    <property type="match status" value="1"/>
</dbReference>
<dbReference type="Pfam" id="PF08281">
    <property type="entry name" value="Sigma70_r4_2"/>
    <property type="match status" value="1"/>
</dbReference>
<organism evidence="10 11">
    <name type="scientific">Parapedobacter deserti</name>
    <dbReference type="NCBI Taxonomy" id="1912957"/>
    <lineage>
        <taxon>Bacteria</taxon>
        <taxon>Pseudomonadati</taxon>
        <taxon>Bacteroidota</taxon>
        <taxon>Sphingobacteriia</taxon>
        <taxon>Sphingobacteriales</taxon>
        <taxon>Sphingobacteriaceae</taxon>
        <taxon>Parapedobacter</taxon>
    </lineage>
</organism>
<evidence type="ECO:0000256" key="6">
    <source>
        <dbReference type="RuleBase" id="RU000716"/>
    </source>
</evidence>
<dbReference type="InterPro" id="IPR013324">
    <property type="entry name" value="RNA_pol_sigma_r3/r4-like"/>
</dbReference>
<dbReference type="SUPFAM" id="SSF88659">
    <property type="entry name" value="Sigma3 and sigma4 domains of RNA polymerase sigma factors"/>
    <property type="match status" value="1"/>
</dbReference>
<dbReference type="NCBIfam" id="TIGR02937">
    <property type="entry name" value="sigma70-ECF"/>
    <property type="match status" value="1"/>
</dbReference>
<evidence type="ECO:0000259" key="9">
    <source>
        <dbReference type="Pfam" id="PF08281"/>
    </source>
</evidence>
<evidence type="ECO:0000313" key="11">
    <source>
        <dbReference type="Proteomes" id="UP001595526"/>
    </source>
</evidence>
<feature type="domain" description="RNA polymerase sigma factor 70 region 4 type 2" evidence="9">
    <location>
        <begin position="127"/>
        <end position="175"/>
    </location>
</feature>
<dbReference type="PROSITE" id="PS01063">
    <property type="entry name" value="SIGMA70_ECF"/>
    <property type="match status" value="1"/>
</dbReference>
<dbReference type="RefSeq" id="WP_379022111.1">
    <property type="nucleotide sequence ID" value="NZ_JBHRTA010000030.1"/>
</dbReference>
<dbReference type="Pfam" id="PF04542">
    <property type="entry name" value="Sigma70_r2"/>
    <property type="match status" value="1"/>
</dbReference>
<keyword evidence="5 6" id="KW-0804">Transcription</keyword>
<gene>
    <name evidence="10" type="ORF">ACFOET_09980</name>
</gene>
<name>A0ABV7JIS4_9SPHI</name>
<dbReference type="InterPro" id="IPR014284">
    <property type="entry name" value="RNA_pol_sigma-70_dom"/>
</dbReference>
<evidence type="ECO:0000256" key="3">
    <source>
        <dbReference type="ARBA" id="ARBA00023082"/>
    </source>
</evidence>
<evidence type="ECO:0000256" key="1">
    <source>
        <dbReference type="ARBA" id="ARBA00010641"/>
    </source>
</evidence>
<comment type="similarity">
    <text evidence="1 6">Belongs to the sigma-70 factor family. ECF subfamily.</text>
</comment>
<dbReference type="PANTHER" id="PTHR43133:SF46">
    <property type="entry name" value="RNA POLYMERASE SIGMA-70 FACTOR ECF SUBFAMILY"/>
    <property type="match status" value="1"/>
</dbReference>
<dbReference type="InterPro" id="IPR014327">
    <property type="entry name" value="RNA_pol_sigma70_bacteroid"/>
</dbReference>
<evidence type="ECO:0000256" key="2">
    <source>
        <dbReference type="ARBA" id="ARBA00023015"/>
    </source>
</evidence>
<dbReference type="InterPro" id="IPR036388">
    <property type="entry name" value="WH-like_DNA-bd_sf"/>
</dbReference>
<dbReference type="EMBL" id="JBHRTA010000030">
    <property type="protein sequence ID" value="MFC3197941.1"/>
    <property type="molecule type" value="Genomic_DNA"/>
</dbReference>
<proteinExistence type="inferred from homology"/>
<dbReference type="Gene3D" id="1.10.10.10">
    <property type="entry name" value="Winged helix-like DNA-binding domain superfamily/Winged helix DNA-binding domain"/>
    <property type="match status" value="1"/>
</dbReference>
<dbReference type="PANTHER" id="PTHR43133">
    <property type="entry name" value="RNA POLYMERASE ECF-TYPE SIGMA FACTO"/>
    <property type="match status" value="1"/>
</dbReference>
<evidence type="ECO:0000256" key="4">
    <source>
        <dbReference type="ARBA" id="ARBA00023125"/>
    </source>
</evidence>
<reference evidence="11" key="1">
    <citation type="journal article" date="2019" name="Int. J. Syst. Evol. Microbiol.">
        <title>The Global Catalogue of Microorganisms (GCM) 10K type strain sequencing project: providing services to taxonomists for standard genome sequencing and annotation.</title>
        <authorList>
            <consortium name="The Broad Institute Genomics Platform"/>
            <consortium name="The Broad Institute Genome Sequencing Center for Infectious Disease"/>
            <person name="Wu L."/>
            <person name="Ma J."/>
        </authorList>
    </citation>
    <scope>NUCLEOTIDE SEQUENCE [LARGE SCALE GENOMIC DNA]</scope>
    <source>
        <strain evidence="11">KCTC 52416</strain>
    </source>
</reference>
<dbReference type="NCBIfam" id="TIGR02985">
    <property type="entry name" value="Sig70_bacteroi1"/>
    <property type="match status" value="1"/>
</dbReference>
<dbReference type="Proteomes" id="UP001595526">
    <property type="component" value="Unassembled WGS sequence"/>
</dbReference>
<sequence length="208" mass="24214">MSQTAETTDEKRLVLRLMDGDGLAFKLIYDSYKHGLGLRLLRLLKSEVLAEEVLQDVFLRVWERRATIDPEKSFRSYLYRVAENMVYDLFRRAAKEKEILQAIIAANSELYTHVEEALMKKESRAFLEDLLARLPNQRRKIFIACKLEGKSYKEVAAELGISTTTVNDHIQKAMQYLKANIHRVPTTFLMIIMLRFFHLAIQAGFLEK</sequence>
<dbReference type="InterPro" id="IPR039425">
    <property type="entry name" value="RNA_pol_sigma-70-like"/>
</dbReference>
<dbReference type="InterPro" id="IPR000838">
    <property type="entry name" value="RNA_pol_sigma70_ECF_CS"/>
</dbReference>
<keyword evidence="2 6" id="KW-0805">Transcription regulation</keyword>
<protein>
    <recommendedName>
        <fullName evidence="6">RNA polymerase sigma factor</fullName>
    </recommendedName>
</protein>
<evidence type="ECO:0000259" key="8">
    <source>
        <dbReference type="Pfam" id="PF04542"/>
    </source>
</evidence>
<keyword evidence="7" id="KW-1133">Transmembrane helix</keyword>
<dbReference type="InterPro" id="IPR007627">
    <property type="entry name" value="RNA_pol_sigma70_r2"/>
</dbReference>
<keyword evidence="3 6" id="KW-0731">Sigma factor</keyword>
<keyword evidence="7" id="KW-0472">Membrane</keyword>
<comment type="caution">
    <text evidence="10">The sequence shown here is derived from an EMBL/GenBank/DDBJ whole genome shotgun (WGS) entry which is preliminary data.</text>
</comment>
<dbReference type="InterPro" id="IPR013249">
    <property type="entry name" value="RNA_pol_sigma70_r4_t2"/>
</dbReference>
<dbReference type="InterPro" id="IPR013325">
    <property type="entry name" value="RNA_pol_sigma_r2"/>
</dbReference>
<feature type="domain" description="RNA polymerase sigma-70 region 2" evidence="8">
    <location>
        <begin position="40"/>
        <end position="95"/>
    </location>
</feature>
<evidence type="ECO:0000256" key="7">
    <source>
        <dbReference type="SAM" id="Phobius"/>
    </source>
</evidence>
<accession>A0ABV7JIS4</accession>
<evidence type="ECO:0000313" key="10">
    <source>
        <dbReference type="EMBL" id="MFC3197941.1"/>
    </source>
</evidence>
<keyword evidence="7" id="KW-0812">Transmembrane</keyword>
<keyword evidence="11" id="KW-1185">Reference proteome</keyword>
<evidence type="ECO:0000256" key="5">
    <source>
        <dbReference type="ARBA" id="ARBA00023163"/>
    </source>
</evidence>